<dbReference type="InterPro" id="IPR048923">
    <property type="entry name" value="RE_NgoFVII_C"/>
</dbReference>
<keyword evidence="3" id="KW-0378">Hydrolase</keyword>
<feature type="domain" description="Restriction endonuclease type II NgoFVII N-terminal" evidence="1">
    <location>
        <begin position="8"/>
        <end position="165"/>
    </location>
</feature>
<accession>A0A6N7X5A4</accession>
<dbReference type="Pfam" id="PF09565">
    <property type="entry name" value="RE_NgoFVII"/>
    <property type="match status" value="1"/>
</dbReference>
<dbReference type="GO" id="GO:0004519">
    <property type="term" value="F:endonuclease activity"/>
    <property type="evidence" value="ECO:0007669"/>
    <property type="project" value="UniProtKB-KW"/>
</dbReference>
<proteinExistence type="predicted"/>
<dbReference type="Pfam" id="PF20731">
    <property type="entry name" value="RE_NgoFVII_C"/>
    <property type="match status" value="1"/>
</dbReference>
<comment type="caution">
    <text evidence="3">The sequence shown here is derived from an EMBL/GenBank/DDBJ whole genome shotgun (WGS) entry which is preliminary data.</text>
</comment>
<keyword evidence="4" id="KW-1185">Reference proteome</keyword>
<feature type="domain" description="Restriction endonuclease type II NgoFVII C-terminal B3-like DNA-binding" evidence="2">
    <location>
        <begin position="182"/>
        <end position="304"/>
    </location>
</feature>
<keyword evidence="3" id="KW-0255">Endonuclease</keyword>
<evidence type="ECO:0000259" key="1">
    <source>
        <dbReference type="Pfam" id="PF09565"/>
    </source>
</evidence>
<name>A0A6N7X5A4_9FIRM</name>
<dbReference type="AlphaFoldDB" id="A0A6N7X5A4"/>
<evidence type="ECO:0000259" key="2">
    <source>
        <dbReference type="Pfam" id="PF20731"/>
    </source>
</evidence>
<evidence type="ECO:0000313" key="3">
    <source>
        <dbReference type="EMBL" id="MST69753.1"/>
    </source>
</evidence>
<keyword evidence="3" id="KW-0540">Nuclease</keyword>
<protein>
    <submittedName>
        <fullName evidence="3">NgoFVII family restriction endonuclease</fullName>
    </submittedName>
</protein>
<dbReference type="EMBL" id="VUNA01000001">
    <property type="protein sequence ID" value="MST69753.1"/>
    <property type="molecule type" value="Genomic_DNA"/>
</dbReference>
<gene>
    <name evidence="3" type="ORF">FYJ65_00095</name>
</gene>
<dbReference type="RefSeq" id="WP_154553317.1">
    <property type="nucleotide sequence ID" value="NZ_VUNA01000001.1"/>
</dbReference>
<dbReference type="InterPro" id="IPR019065">
    <property type="entry name" value="RE_NgoFVII_N"/>
</dbReference>
<organism evidence="3 4">
    <name type="scientific">Mogibacterium kristiansenii</name>
    <dbReference type="NCBI Taxonomy" id="2606708"/>
    <lineage>
        <taxon>Bacteria</taxon>
        <taxon>Bacillati</taxon>
        <taxon>Bacillota</taxon>
        <taxon>Clostridia</taxon>
        <taxon>Peptostreptococcales</taxon>
        <taxon>Anaerovoracaceae</taxon>
        <taxon>Mogibacterium</taxon>
    </lineage>
</organism>
<sequence length="321" mass="36391">MPDEYSSSLAESILFEPIKEGADKLCILTEKATPSMASWLIKTYEEHGISDISVELIVGNVLDEGIDQASHDGFKELHKHFGDIGIDFSCSYLFQPPTPGKQSYYIWTNDEEPVKAFAGSHEFTQQSILRRRSGSMGERLAAYAYRIYEDAVSRSIYCNHSEVEDYIIVRQSAEIPTSTAENDENMITLSLLARGGETGTKSGLNWGQRGNRNRNEAYIPLPRKVAQSGFFPLEKQHFLVVTDDHHTLQLRVEQQNDKAITTPASNALLGEYFRNRLGLGNGEYIEKRHLLAYGRMDVMFYKIDEEQYYMDFSAPSKGSKR</sequence>
<dbReference type="Proteomes" id="UP000469424">
    <property type="component" value="Unassembled WGS sequence"/>
</dbReference>
<reference evidence="3 4" key="1">
    <citation type="submission" date="2019-08" db="EMBL/GenBank/DDBJ databases">
        <title>In-depth cultivation of the pig gut microbiome towards novel bacterial diversity and tailored functional studies.</title>
        <authorList>
            <person name="Wylensek D."/>
            <person name="Hitch T.C.A."/>
            <person name="Clavel T."/>
        </authorList>
    </citation>
    <scope>NUCLEOTIDE SEQUENCE [LARGE SCALE GENOMIC DNA]</scope>
    <source>
        <strain evidence="3 4">WCA-MUC-591-APC-4B</strain>
    </source>
</reference>
<evidence type="ECO:0000313" key="4">
    <source>
        <dbReference type="Proteomes" id="UP000469424"/>
    </source>
</evidence>